<dbReference type="Proteomes" id="UP000050509">
    <property type="component" value="Unassembled WGS sequence"/>
</dbReference>
<accession>A0A0P9D443</accession>
<name>A0A0P9D443_9CHLR</name>
<protein>
    <recommendedName>
        <fullName evidence="3">DNA methylase adenine-specific domain-containing protein</fullName>
    </recommendedName>
</protein>
<dbReference type="InterPro" id="IPR029063">
    <property type="entry name" value="SAM-dependent_MTases_sf"/>
</dbReference>
<dbReference type="AlphaFoldDB" id="A0A0P9D443"/>
<evidence type="ECO:0000313" key="1">
    <source>
        <dbReference type="EMBL" id="KPV53862.1"/>
    </source>
</evidence>
<reference evidence="1 2" key="1">
    <citation type="submission" date="2015-09" db="EMBL/GenBank/DDBJ databases">
        <title>Draft genome sequence of Kouleothrix aurantiaca JCM 19913.</title>
        <authorList>
            <person name="Hemp J."/>
        </authorList>
    </citation>
    <scope>NUCLEOTIDE SEQUENCE [LARGE SCALE GENOMIC DNA]</scope>
    <source>
        <strain evidence="1 2">COM-B</strain>
    </source>
</reference>
<sequence>MSKRVGKTARRKQAAMDRQIGAALRAMVGEPGDNRTLMQWNPPTEPVERIAKLLLTLADQGYQPYQVFHDWCDYGCGMMRMVPLDLKRIAATGTITSRIEELPEDLRDLELRMRHRYERHLERATNIFSQALDVMLEAADQVVFDWAGTVFEHMDLSGDGGQFFTPWPLAMSMANLQRFSEQVTRMLLEALNHPDNLYGTVALIAWRVAEMLPADAQQTYFLKHVVPAAQPFIKPLAICDCACGSGRLLLAAATHIPHWAVLGGVVNFTGMDISAVCVSMARFMANVYGLNSIGAETIVAFDAARRARAGEEIVTPMAGFTLGGSGDRNAARRWERTETGWEVVADETAAAAQPGATRTVRGRKQARVTV</sequence>
<comment type="caution">
    <text evidence="1">The sequence shown here is derived from an EMBL/GenBank/DDBJ whole genome shotgun (WGS) entry which is preliminary data.</text>
</comment>
<dbReference type="SUPFAM" id="SSF53335">
    <property type="entry name" value="S-adenosyl-L-methionine-dependent methyltransferases"/>
    <property type="match status" value="1"/>
</dbReference>
<dbReference type="Gene3D" id="3.40.50.150">
    <property type="entry name" value="Vaccinia Virus protein VP39"/>
    <property type="match status" value="1"/>
</dbReference>
<keyword evidence="2" id="KW-1185">Reference proteome</keyword>
<dbReference type="EMBL" id="LJCR01000163">
    <property type="protein sequence ID" value="KPV53862.1"/>
    <property type="molecule type" value="Genomic_DNA"/>
</dbReference>
<evidence type="ECO:0000313" key="2">
    <source>
        <dbReference type="Proteomes" id="UP000050509"/>
    </source>
</evidence>
<organism evidence="1 2">
    <name type="scientific">Kouleothrix aurantiaca</name>
    <dbReference type="NCBI Taxonomy" id="186479"/>
    <lineage>
        <taxon>Bacteria</taxon>
        <taxon>Bacillati</taxon>
        <taxon>Chloroflexota</taxon>
        <taxon>Chloroflexia</taxon>
        <taxon>Chloroflexales</taxon>
        <taxon>Roseiflexineae</taxon>
        <taxon>Roseiflexaceae</taxon>
        <taxon>Kouleothrix</taxon>
    </lineage>
</organism>
<evidence type="ECO:0008006" key="3">
    <source>
        <dbReference type="Google" id="ProtNLM"/>
    </source>
</evidence>
<proteinExistence type="predicted"/>
<gene>
    <name evidence="1" type="ORF">SE17_07160</name>
</gene>